<feature type="non-terminal residue" evidence="1">
    <location>
        <position position="56"/>
    </location>
</feature>
<evidence type="ECO:0000313" key="2">
    <source>
        <dbReference type="Proteomes" id="UP000789860"/>
    </source>
</evidence>
<dbReference type="Proteomes" id="UP000789860">
    <property type="component" value="Unassembled WGS sequence"/>
</dbReference>
<gene>
    <name evidence="1" type="ORF">SCALOS_LOCUS9447</name>
</gene>
<dbReference type="EMBL" id="CAJVPM010029352">
    <property type="protein sequence ID" value="CAG8672969.1"/>
    <property type="molecule type" value="Genomic_DNA"/>
</dbReference>
<accession>A0ACA9NSQ1</accession>
<name>A0ACA9NSQ1_9GLOM</name>
<reference evidence="1" key="1">
    <citation type="submission" date="2021-06" db="EMBL/GenBank/DDBJ databases">
        <authorList>
            <person name="Kallberg Y."/>
            <person name="Tangrot J."/>
            <person name="Rosling A."/>
        </authorList>
    </citation>
    <scope>NUCLEOTIDE SEQUENCE</scope>
    <source>
        <strain evidence="1">AU212A</strain>
    </source>
</reference>
<organism evidence="1 2">
    <name type="scientific">Scutellospora calospora</name>
    <dbReference type="NCBI Taxonomy" id="85575"/>
    <lineage>
        <taxon>Eukaryota</taxon>
        <taxon>Fungi</taxon>
        <taxon>Fungi incertae sedis</taxon>
        <taxon>Mucoromycota</taxon>
        <taxon>Glomeromycotina</taxon>
        <taxon>Glomeromycetes</taxon>
        <taxon>Diversisporales</taxon>
        <taxon>Gigasporaceae</taxon>
        <taxon>Scutellospora</taxon>
    </lineage>
</organism>
<evidence type="ECO:0000313" key="1">
    <source>
        <dbReference type="EMBL" id="CAG8672969.1"/>
    </source>
</evidence>
<keyword evidence="2" id="KW-1185">Reference proteome</keyword>
<comment type="caution">
    <text evidence="1">The sequence shown here is derived from an EMBL/GenBank/DDBJ whole genome shotgun (WGS) entry which is preliminary data.</text>
</comment>
<sequence>MPGYPDKLHTHVLSCNSWSAAEKSIYIKKITSSTSKSSSKSQKNVKISSNSDNEES</sequence>
<protein>
    <submittedName>
        <fullName evidence="1">8092_t:CDS:1</fullName>
    </submittedName>
</protein>
<proteinExistence type="predicted"/>